<evidence type="ECO:0000256" key="7">
    <source>
        <dbReference type="ARBA" id="ARBA00023125"/>
    </source>
</evidence>
<dbReference type="PRINTS" id="PR00045">
    <property type="entry name" value="SIGMA54FCT"/>
</dbReference>
<comment type="caution">
    <text evidence="11">The sequence shown here is derived from an EMBL/GenBank/DDBJ whole genome shotgun (WGS) entry which is preliminary data.</text>
</comment>
<comment type="similarity">
    <text evidence="1">Belongs to the sigma-54 factor family.</text>
</comment>
<dbReference type="PIRSF" id="PIRSF000774">
    <property type="entry name" value="RpoN"/>
    <property type="match status" value="1"/>
</dbReference>
<keyword evidence="3" id="KW-0808">Transferase</keyword>
<dbReference type="EMBL" id="MEUG01000001">
    <property type="protein sequence ID" value="OGC28613.1"/>
    <property type="molecule type" value="Genomic_DNA"/>
</dbReference>
<dbReference type="Gene3D" id="1.10.10.60">
    <property type="entry name" value="Homeodomain-like"/>
    <property type="match status" value="1"/>
</dbReference>
<evidence type="ECO:0000256" key="4">
    <source>
        <dbReference type="ARBA" id="ARBA00022695"/>
    </source>
</evidence>
<reference evidence="11 12" key="1">
    <citation type="journal article" date="2016" name="Nat. Commun.">
        <title>Thousands of microbial genomes shed light on interconnected biogeochemical processes in an aquifer system.</title>
        <authorList>
            <person name="Anantharaman K."/>
            <person name="Brown C.T."/>
            <person name="Hug L.A."/>
            <person name="Sharon I."/>
            <person name="Castelle C.J."/>
            <person name="Probst A.J."/>
            <person name="Thomas B.C."/>
            <person name="Singh A."/>
            <person name="Wilkins M.J."/>
            <person name="Karaoz U."/>
            <person name="Brodie E.L."/>
            <person name="Williams K.H."/>
            <person name="Hubbard S.S."/>
            <person name="Banfield J.F."/>
        </authorList>
    </citation>
    <scope>NUCLEOTIDE SEQUENCE [LARGE SCALE GENOMIC DNA]</scope>
</reference>
<keyword evidence="8" id="KW-0804">Transcription</keyword>
<sequence>MVNLQLQADVKTTLETLLSPRLLQMLNVLNLPYLELIEHVNKEAEENVMLEVERQDEYVEFLRYLTSDGRIKKDADFKDLPGLENFSRVEKTLEQHLLDQLEIEDLSASHLSIAKTLIGHLDANGYIQDYPRHREEIMTRSGVSRPTVDKVLKIIQGLEPEGVGARDLKECLKIQIEAYNFDNEQLQELLGNAVDKHLDDLADKNYAAVAAALGIPESGVEHLAGFIKENLNPYPGASFGGEAQQVLPSYAVEITDEGTFKVVNLEERYGPTLRISKSYLKMLDDPKTDEKTKNFLKEKFRRAKHLMEDFGKRSETLSRIVRKIVERQEPFLRQGILWLIPLTQKSLAAEFGLHPSTISRAVAAKYIQTPQGLFQLKSLCPLGPKGMTAVRLKAMLAEIIKDEDKTAPLTDQALTARLKERGARIDRRTVAYYRKELKIAPAGDRAKG</sequence>
<dbReference type="InterPro" id="IPR007634">
    <property type="entry name" value="RNA_pol_sigma_54_DNA-bd"/>
</dbReference>
<dbReference type="NCBIfam" id="TIGR02395">
    <property type="entry name" value="rpoN_sigma"/>
    <property type="match status" value="1"/>
</dbReference>
<dbReference type="GO" id="GO:0006352">
    <property type="term" value="P:DNA-templated transcription initiation"/>
    <property type="evidence" value="ECO:0007669"/>
    <property type="project" value="InterPro"/>
</dbReference>
<dbReference type="InterPro" id="IPR007046">
    <property type="entry name" value="RNA_pol_sigma_54_core-bd"/>
</dbReference>
<gene>
    <name evidence="11" type="ORF">A3K49_06625</name>
</gene>
<evidence type="ECO:0000256" key="8">
    <source>
        <dbReference type="ARBA" id="ARBA00023163"/>
    </source>
</evidence>
<evidence type="ECO:0000256" key="5">
    <source>
        <dbReference type="ARBA" id="ARBA00023015"/>
    </source>
</evidence>
<evidence type="ECO:0000256" key="6">
    <source>
        <dbReference type="ARBA" id="ARBA00023082"/>
    </source>
</evidence>
<keyword evidence="5" id="KW-0805">Transcription regulation</keyword>
<organism evidence="11 12">
    <name type="scientific">candidate division WOR-1 bacterium RIFOXYC12_FULL_54_18</name>
    <dbReference type="NCBI Taxonomy" id="1802584"/>
    <lineage>
        <taxon>Bacteria</taxon>
        <taxon>Bacillati</taxon>
        <taxon>Saganbacteria</taxon>
    </lineage>
</organism>
<feature type="domain" description="RNA polymerase sigma factor 54 core-binding" evidence="10">
    <location>
        <begin position="83"/>
        <end position="279"/>
    </location>
</feature>
<evidence type="ECO:0000256" key="1">
    <source>
        <dbReference type="ARBA" id="ARBA00008798"/>
    </source>
</evidence>
<accession>A0A1F4T9B3</accession>
<dbReference type="GO" id="GO:0000428">
    <property type="term" value="C:DNA-directed RNA polymerase complex"/>
    <property type="evidence" value="ECO:0007669"/>
    <property type="project" value="UniProtKB-KW"/>
</dbReference>
<name>A0A1F4T9B3_UNCSA</name>
<feature type="domain" description="RNA polymerase sigma factor 54 DNA-binding" evidence="9">
    <location>
        <begin position="294"/>
        <end position="445"/>
    </location>
</feature>
<dbReference type="PROSITE" id="PS50044">
    <property type="entry name" value="SIGMA54_3"/>
    <property type="match status" value="1"/>
</dbReference>
<dbReference type="GO" id="GO:0016779">
    <property type="term" value="F:nucleotidyltransferase activity"/>
    <property type="evidence" value="ECO:0007669"/>
    <property type="project" value="UniProtKB-KW"/>
</dbReference>
<evidence type="ECO:0000313" key="12">
    <source>
        <dbReference type="Proteomes" id="UP000178602"/>
    </source>
</evidence>
<dbReference type="PANTHER" id="PTHR32248:SF4">
    <property type="entry name" value="RNA POLYMERASE SIGMA-54 FACTOR"/>
    <property type="match status" value="1"/>
</dbReference>
<dbReference type="PANTHER" id="PTHR32248">
    <property type="entry name" value="RNA POLYMERASE SIGMA-54 FACTOR"/>
    <property type="match status" value="1"/>
</dbReference>
<evidence type="ECO:0000259" key="9">
    <source>
        <dbReference type="Pfam" id="PF04552"/>
    </source>
</evidence>
<dbReference type="GO" id="GO:0016987">
    <property type="term" value="F:sigma factor activity"/>
    <property type="evidence" value="ECO:0007669"/>
    <property type="project" value="UniProtKB-KW"/>
</dbReference>
<keyword evidence="6" id="KW-0731">Sigma factor</keyword>
<keyword evidence="4" id="KW-0548">Nucleotidyltransferase</keyword>
<dbReference type="Proteomes" id="UP000178602">
    <property type="component" value="Unassembled WGS sequence"/>
</dbReference>
<proteinExistence type="inferred from homology"/>
<dbReference type="AlphaFoldDB" id="A0A1F4T9B3"/>
<dbReference type="Pfam" id="PF04963">
    <property type="entry name" value="Sigma54_CBD"/>
    <property type="match status" value="1"/>
</dbReference>
<dbReference type="Gene3D" id="1.10.10.1330">
    <property type="entry name" value="RNA polymerase sigma-54 factor, core-binding domain"/>
    <property type="match status" value="1"/>
</dbReference>
<protein>
    <submittedName>
        <fullName evidence="11">RNA polymerase sigma-54 factor</fullName>
    </submittedName>
</protein>
<dbReference type="Pfam" id="PF04552">
    <property type="entry name" value="Sigma54_DBD"/>
    <property type="match status" value="1"/>
</dbReference>
<evidence type="ECO:0000313" key="11">
    <source>
        <dbReference type="EMBL" id="OGC28613.1"/>
    </source>
</evidence>
<dbReference type="GO" id="GO:0003677">
    <property type="term" value="F:DNA binding"/>
    <property type="evidence" value="ECO:0007669"/>
    <property type="project" value="UniProtKB-KW"/>
</dbReference>
<evidence type="ECO:0000256" key="2">
    <source>
        <dbReference type="ARBA" id="ARBA00022478"/>
    </source>
</evidence>
<keyword evidence="2" id="KW-0240">DNA-directed RNA polymerase</keyword>
<evidence type="ECO:0000259" key="10">
    <source>
        <dbReference type="Pfam" id="PF04963"/>
    </source>
</evidence>
<dbReference type="Pfam" id="PF00309">
    <property type="entry name" value="Sigma54_AID"/>
    <property type="match status" value="1"/>
</dbReference>
<keyword evidence="7" id="KW-0238">DNA-binding</keyword>
<evidence type="ECO:0000256" key="3">
    <source>
        <dbReference type="ARBA" id="ARBA00022679"/>
    </source>
</evidence>
<dbReference type="GO" id="GO:0001216">
    <property type="term" value="F:DNA-binding transcription activator activity"/>
    <property type="evidence" value="ECO:0007669"/>
    <property type="project" value="InterPro"/>
</dbReference>
<dbReference type="InterPro" id="IPR000394">
    <property type="entry name" value="RNA_pol_sigma_54"/>
</dbReference>
<dbReference type="InterPro" id="IPR038709">
    <property type="entry name" value="RpoN_core-bd_sf"/>
</dbReference>